<keyword evidence="1" id="KW-0812">Transmembrane</keyword>
<keyword evidence="5" id="KW-1185">Reference proteome</keyword>
<dbReference type="InterPro" id="IPR006860">
    <property type="entry name" value="FecR"/>
</dbReference>
<keyword evidence="1" id="KW-0472">Membrane</keyword>
<evidence type="ECO:0000259" key="2">
    <source>
        <dbReference type="Pfam" id="PF04773"/>
    </source>
</evidence>
<dbReference type="Gene3D" id="3.55.50.30">
    <property type="match status" value="1"/>
</dbReference>
<sequence>MNSDKKDILKKLMHESLNKEEETALINRPEISGKMLCQWDSYDGARFSEEDGSRIWGNIRKRINGKISKQVVFYKVYSLVASVVLVLGLGGAIYFADREPAPLMFVASSGIKNFEPVSLPDGTEVQMGPGSKIVYPEKFSGKTREVTLEGQAFFDVAKNPGKPFIVHTPDMKVTALGTAFEVFSYKHENKHEIILLNGKVKIGVNNEKHPSNKEVELLPNEMFVYDKWNKTASVRTVNADKYSTWRNNGILSFENEKLNMIIPRLEQWFGRKIICQKNVADSYRFTFKVRDESLERILYILSKSSPIRYVEMNGDYKLYLEK</sequence>
<dbReference type="PANTHER" id="PTHR30273">
    <property type="entry name" value="PERIPLASMIC SIGNAL SENSOR AND SIGMA FACTOR ACTIVATOR FECR-RELATED"/>
    <property type="match status" value="1"/>
</dbReference>
<evidence type="ECO:0000313" key="5">
    <source>
        <dbReference type="Proteomes" id="UP000236725"/>
    </source>
</evidence>
<dbReference type="PANTHER" id="PTHR30273:SF2">
    <property type="entry name" value="PROTEIN FECR"/>
    <property type="match status" value="1"/>
</dbReference>
<feature type="domain" description="Protein FecR C-terminal" evidence="3">
    <location>
        <begin position="251"/>
        <end position="315"/>
    </location>
</feature>
<name>A0A8G2F078_9BACT</name>
<dbReference type="Pfam" id="PF04773">
    <property type="entry name" value="FecR"/>
    <property type="match status" value="1"/>
</dbReference>
<protein>
    <submittedName>
        <fullName evidence="4">FecR family protein</fullName>
    </submittedName>
</protein>
<dbReference type="InterPro" id="IPR012373">
    <property type="entry name" value="Ferrdict_sens_TM"/>
</dbReference>
<evidence type="ECO:0000313" key="4">
    <source>
        <dbReference type="EMBL" id="SEF41584.1"/>
    </source>
</evidence>
<comment type="caution">
    <text evidence="4">The sequence shown here is derived from an EMBL/GenBank/DDBJ whole genome shotgun (WGS) entry which is preliminary data.</text>
</comment>
<evidence type="ECO:0000256" key="1">
    <source>
        <dbReference type="SAM" id="Phobius"/>
    </source>
</evidence>
<keyword evidence="1" id="KW-1133">Transmembrane helix</keyword>
<dbReference type="Proteomes" id="UP000236725">
    <property type="component" value="Unassembled WGS sequence"/>
</dbReference>
<accession>A0A8G2F078</accession>
<proteinExistence type="predicted"/>
<dbReference type="Gene3D" id="2.60.120.1440">
    <property type="match status" value="1"/>
</dbReference>
<dbReference type="InterPro" id="IPR032508">
    <property type="entry name" value="FecR_C"/>
</dbReference>
<feature type="domain" description="FecR protein" evidence="2">
    <location>
        <begin position="117"/>
        <end position="201"/>
    </location>
</feature>
<dbReference type="AlphaFoldDB" id="A0A8G2F078"/>
<feature type="transmembrane region" description="Helical" evidence="1">
    <location>
        <begin position="71"/>
        <end position="96"/>
    </location>
</feature>
<reference evidence="4 5" key="1">
    <citation type="submission" date="2016-10" db="EMBL/GenBank/DDBJ databases">
        <authorList>
            <person name="Varghese N."/>
            <person name="Submissions S."/>
        </authorList>
    </citation>
    <scope>NUCLEOTIDE SEQUENCE [LARGE SCALE GENOMIC DNA]</scope>
    <source>
        <strain evidence="4 5">DSM 29073</strain>
    </source>
</reference>
<dbReference type="RefSeq" id="WP_103982079.1">
    <property type="nucleotide sequence ID" value="NZ_FNVS01000001.1"/>
</dbReference>
<gene>
    <name evidence="4" type="ORF">SAMN05444001_10190</name>
</gene>
<evidence type="ECO:0000259" key="3">
    <source>
        <dbReference type="Pfam" id="PF16344"/>
    </source>
</evidence>
<dbReference type="Pfam" id="PF16344">
    <property type="entry name" value="FecR_C"/>
    <property type="match status" value="1"/>
</dbReference>
<organism evidence="4 5">
    <name type="scientific">Parabacteroides chinchillae</name>
    <dbReference type="NCBI Taxonomy" id="871327"/>
    <lineage>
        <taxon>Bacteria</taxon>
        <taxon>Pseudomonadati</taxon>
        <taxon>Bacteroidota</taxon>
        <taxon>Bacteroidia</taxon>
        <taxon>Bacteroidales</taxon>
        <taxon>Tannerellaceae</taxon>
        <taxon>Parabacteroides</taxon>
    </lineage>
</organism>
<dbReference type="EMBL" id="FNVS01000001">
    <property type="protein sequence ID" value="SEF41584.1"/>
    <property type="molecule type" value="Genomic_DNA"/>
</dbReference>
<dbReference type="GO" id="GO:0016989">
    <property type="term" value="F:sigma factor antagonist activity"/>
    <property type="evidence" value="ECO:0007669"/>
    <property type="project" value="TreeGrafter"/>
</dbReference>